<evidence type="ECO:0000256" key="5">
    <source>
        <dbReference type="PROSITE-ProRule" id="PRU00175"/>
    </source>
</evidence>
<keyword evidence="9" id="KW-1185">Reference proteome</keyword>
<evidence type="ECO:0000256" key="6">
    <source>
        <dbReference type="SAM" id="MobiDB-lite"/>
    </source>
</evidence>
<organism evidence="8 9">
    <name type="scientific">Ignelater luminosus</name>
    <name type="common">Cucubano</name>
    <name type="synonym">Pyrophorus luminosus</name>
    <dbReference type="NCBI Taxonomy" id="2038154"/>
    <lineage>
        <taxon>Eukaryota</taxon>
        <taxon>Metazoa</taxon>
        <taxon>Ecdysozoa</taxon>
        <taxon>Arthropoda</taxon>
        <taxon>Hexapoda</taxon>
        <taxon>Insecta</taxon>
        <taxon>Pterygota</taxon>
        <taxon>Neoptera</taxon>
        <taxon>Endopterygota</taxon>
        <taxon>Coleoptera</taxon>
        <taxon>Polyphaga</taxon>
        <taxon>Elateriformia</taxon>
        <taxon>Elateroidea</taxon>
        <taxon>Elateridae</taxon>
        <taxon>Agrypninae</taxon>
        <taxon>Pyrophorini</taxon>
        <taxon>Ignelater</taxon>
    </lineage>
</organism>
<dbReference type="InterPro" id="IPR001370">
    <property type="entry name" value="BIR_rpt"/>
</dbReference>
<dbReference type="EMBL" id="VTPC01000803">
    <property type="protein sequence ID" value="KAF2904278.1"/>
    <property type="molecule type" value="Genomic_DNA"/>
</dbReference>
<dbReference type="Gene3D" id="3.30.40.10">
    <property type="entry name" value="Zinc/RING finger domain, C3HC4 (zinc finger)"/>
    <property type="match status" value="1"/>
</dbReference>
<name>A0A8K0DJC5_IGNLU</name>
<dbReference type="PROSITE" id="PS50089">
    <property type="entry name" value="ZF_RING_2"/>
    <property type="match status" value="1"/>
</dbReference>
<dbReference type="SMART" id="SM00238">
    <property type="entry name" value="BIR"/>
    <property type="match status" value="2"/>
</dbReference>
<feature type="domain" description="RING-type" evidence="7">
    <location>
        <begin position="338"/>
        <end position="373"/>
    </location>
</feature>
<feature type="region of interest" description="Disordered" evidence="6">
    <location>
        <begin position="301"/>
        <end position="328"/>
    </location>
</feature>
<keyword evidence="4" id="KW-0862">Zinc</keyword>
<sequence>MNFCITSLIVVHNKMVTVVEHRNSSFFDKHTRYEEPDNGITPMHKEANRLKTYKNWPCNFMEPKSLAKAGFYYVNKDDIVRCAFCNIEIGQWEQGDEAMADHQRWSENCPFIRGRSCDNIPIEIDAMPISSTAGQDTCGKYGIEIRPNSMPETGAADLLAKELDYHKLGLPSYRGPVYTEFVTLDRRLSTFASWPRSIKQKPAELAAAGFYYNGKGDQTICFHCGGGLKDWEDDDVPWEQHARWFSKCNFVWLQKGPEYISKICSEQEAVLTRDETAELQTSSGNNTKIDPVKREIDLNSASSTSNTALSSTSSKPKENETKELVSEEEDETSSKNLCKICYVKERGVLFFPCRHMIACIDCAPALSTCVVCREPFKAVTRVFLP</sequence>
<dbReference type="GO" id="GO:0006915">
    <property type="term" value="P:apoptotic process"/>
    <property type="evidence" value="ECO:0007669"/>
    <property type="project" value="UniProtKB-KW"/>
</dbReference>
<dbReference type="GO" id="GO:0043066">
    <property type="term" value="P:negative regulation of apoptotic process"/>
    <property type="evidence" value="ECO:0007669"/>
    <property type="project" value="TreeGrafter"/>
</dbReference>
<dbReference type="Pfam" id="PF00653">
    <property type="entry name" value="BIR"/>
    <property type="match status" value="2"/>
</dbReference>
<dbReference type="GO" id="GO:0051726">
    <property type="term" value="P:regulation of cell cycle"/>
    <property type="evidence" value="ECO:0007669"/>
    <property type="project" value="TreeGrafter"/>
</dbReference>
<keyword evidence="2" id="KW-0053">Apoptosis</keyword>
<accession>A0A8K0DJC5</accession>
<feature type="compositionally biased region" description="Basic and acidic residues" evidence="6">
    <location>
        <begin position="315"/>
        <end position="325"/>
    </location>
</feature>
<dbReference type="GO" id="GO:0031398">
    <property type="term" value="P:positive regulation of protein ubiquitination"/>
    <property type="evidence" value="ECO:0007669"/>
    <property type="project" value="TreeGrafter"/>
</dbReference>
<proteinExistence type="inferred from homology"/>
<dbReference type="InterPro" id="IPR013083">
    <property type="entry name" value="Znf_RING/FYVE/PHD"/>
</dbReference>
<dbReference type="FunFam" id="1.10.1170.10:FF:000003">
    <property type="entry name" value="E3 ubiquitin-protein ligase XIAP"/>
    <property type="match status" value="1"/>
</dbReference>
<dbReference type="OrthoDB" id="5855668at2759"/>
<protein>
    <recommendedName>
        <fullName evidence="7">RING-type domain-containing protein</fullName>
    </recommendedName>
</protein>
<dbReference type="PANTHER" id="PTHR10044">
    <property type="entry name" value="INHIBITOR OF APOPTOSIS"/>
    <property type="match status" value="1"/>
</dbReference>
<gene>
    <name evidence="8" type="ORF">ILUMI_01897</name>
</gene>
<comment type="similarity">
    <text evidence="1">Belongs to the IAP family.</text>
</comment>
<feature type="compositionally biased region" description="Polar residues" evidence="6">
    <location>
        <begin position="278"/>
        <end position="288"/>
    </location>
</feature>
<dbReference type="CDD" id="cd00022">
    <property type="entry name" value="BIR"/>
    <property type="match status" value="2"/>
</dbReference>
<reference evidence="8" key="1">
    <citation type="submission" date="2019-08" db="EMBL/GenBank/DDBJ databases">
        <title>The genome of the North American firefly Photinus pyralis.</title>
        <authorList>
            <consortium name="Photinus pyralis genome working group"/>
            <person name="Fallon T.R."/>
            <person name="Sander Lower S.E."/>
            <person name="Weng J.-K."/>
        </authorList>
    </citation>
    <scope>NUCLEOTIDE SEQUENCE</scope>
    <source>
        <strain evidence="8">TRF0915ILg1</strain>
        <tissue evidence="8">Whole body</tissue>
    </source>
</reference>
<dbReference type="SUPFAM" id="SSF57924">
    <property type="entry name" value="Inhibitor of apoptosis (IAP) repeat"/>
    <property type="match status" value="2"/>
</dbReference>
<evidence type="ECO:0000256" key="4">
    <source>
        <dbReference type="ARBA" id="ARBA00022833"/>
    </source>
</evidence>
<keyword evidence="3 5" id="KW-0479">Metal-binding</keyword>
<dbReference type="AlphaFoldDB" id="A0A8K0DJC5"/>
<evidence type="ECO:0000256" key="2">
    <source>
        <dbReference type="ARBA" id="ARBA00022703"/>
    </source>
</evidence>
<dbReference type="PROSITE" id="PS01282">
    <property type="entry name" value="BIR_REPEAT_1"/>
    <property type="match status" value="1"/>
</dbReference>
<dbReference type="Proteomes" id="UP000801492">
    <property type="component" value="Unassembled WGS sequence"/>
</dbReference>
<dbReference type="PANTHER" id="PTHR10044:SF174">
    <property type="entry name" value="DEATH-ASSOCIATED INHIBITOR OF APOPTOSIS 1"/>
    <property type="match status" value="1"/>
</dbReference>
<dbReference type="Gene3D" id="1.10.1170.10">
    <property type="entry name" value="Inhibitor Of Apoptosis Protein (2mihbC-IAP-1), Chain A"/>
    <property type="match status" value="2"/>
</dbReference>
<dbReference type="GO" id="GO:0008270">
    <property type="term" value="F:zinc ion binding"/>
    <property type="evidence" value="ECO:0007669"/>
    <property type="project" value="UniProtKB-KW"/>
</dbReference>
<dbReference type="Pfam" id="PF13920">
    <property type="entry name" value="zf-C3HC4_3"/>
    <property type="match status" value="1"/>
</dbReference>
<evidence type="ECO:0000313" key="8">
    <source>
        <dbReference type="EMBL" id="KAF2904278.1"/>
    </source>
</evidence>
<evidence type="ECO:0000259" key="7">
    <source>
        <dbReference type="PROSITE" id="PS50089"/>
    </source>
</evidence>
<dbReference type="InterPro" id="IPR001841">
    <property type="entry name" value="Znf_RING"/>
</dbReference>
<keyword evidence="3 5" id="KW-0863">Zinc-finger</keyword>
<feature type="region of interest" description="Disordered" evidence="6">
    <location>
        <begin position="275"/>
        <end position="294"/>
    </location>
</feature>
<comment type="caution">
    <text evidence="8">The sequence shown here is derived from an EMBL/GenBank/DDBJ whole genome shotgun (WGS) entry which is preliminary data.</text>
</comment>
<dbReference type="GO" id="GO:0005737">
    <property type="term" value="C:cytoplasm"/>
    <property type="evidence" value="ECO:0007669"/>
    <property type="project" value="TreeGrafter"/>
</dbReference>
<evidence type="ECO:0000256" key="3">
    <source>
        <dbReference type="ARBA" id="ARBA00022771"/>
    </source>
</evidence>
<feature type="compositionally biased region" description="Low complexity" evidence="6">
    <location>
        <begin position="301"/>
        <end position="314"/>
    </location>
</feature>
<dbReference type="PROSITE" id="PS50143">
    <property type="entry name" value="BIR_REPEAT_2"/>
    <property type="match status" value="2"/>
</dbReference>
<evidence type="ECO:0000256" key="1">
    <source>
        <dbReference type="ARBA" id="ARBA00006672"/>
    </source>
</evidence>
<evidence type="ECO:0000313" key="9">
    <source>
        <dbReference type="Proteomes" id="UP000801492"/>
    </source>
</evidence>
<dbReference type="GO" id="GO:0061630">
    <property type="term" value="F:ubiquitin protein ligase activity"/>
    <property type="evidence" value="ECO:0007669"/>
    <property type="project" value="TreeGrafter"/>
</dbReference>
<dbReference type="GO" id="GO:0005634">
    <property type="term" value="C:nucleus"/>
    <property type="evidence" value="ECO:0007669"/>
    <property type="project" value="TreeGrafter"/>
</dbReference>
<dbReference type="GO" id="GO:0043027">
    <property type="term" value="F:cysteine-type endopeptidase inhibitor activity involved in apoptotic process"/>
    <property type="evidence" value="ECO:0007669"/>
    <property type="project" value="TreeGrafter"/>
</dbReference>
<dbReference type="InterPro" id="IPR050784">
    <property type="entry name" value="IAP"/>
</dbReference>